<dbReference type="Pfam" id="PF13487">
    <property type="entry name" value="HD_5"/>
    <property type="match status" value="1"/>
</dbReference>
<dbReference type="Gene3D" id="1.10.3210.10">
    <property type="entry name" value="Hypothetical protein af1432"/>
    <property type="match status" value="1"/>
</dbReference>
<reference evidence="3" key="1">
    <citation type="submission" date="2012-11" db="EMBL/GenBank/DDBJ databases">
        <authorList>
            <person name="Lucero-Rivera Y.E."/>
            <person name="Tovar-Ramirez D."/>
        </authorList>
    </citation>
    <scope>NUCLEOTIDE SEQUENCE [LARGE SCALE GENOMIC DNA]</scope>
    <source>
        <strain evidence="3">Araruama</strain>
    </source>
</reference>
<proteinExistence type="predicted"/>
<dbReference type="SUPFAM" id="SSF109604">
    <property type="entry name" value="HD-domain/PDEase-like"/>
    <property type="match status" value="1"/>
</dbReference>
<sequence>MSINSNVCSNERIISVLKSTEELNALKDVDAILDQILFESRKICNADAGSIFLVKDNQLVFSYVHNDTLFSANETNAELYMDVRVPLDKSSIVGYVATSGQPLHINDAYKIDTTKPYSFNPSYDKKSGYHTQSIYTLPLKDFDTNIVGVMQLINAQNEHGEIVSFSEEDQMLVPLFAGNASIAIERGKMNRELILRMVKMAELKDPSETGLHVQRVAGYTVEIYTRLAHNRGIDILTIRKNKDLIRLASMLHDVGKVGITDLILKKPGKLTDEEYSVMKWHTVYGAQLFVNTTSSLDRMARDIALNHHEKWAGGGYPGKISADSGKDFQMGEPKQGKEIPLEARITALADVYDALSSKRSYKDPWPEEKILNIIEKDTGSHFDPEVSKAFFQIHDVILAIREKYRDQETIEQEEIIK</sequence>
<dbReference type="InterPro" id="IPR037522">
    <property type="entry name" value="HD_GYP_dom"/>
</dbReference>
<dbReference type="Proteomes" id="UP000189670">
    <property type="component" value="Unassembled WGS sequence"/>
</dbReference>
<dbReference type="EMBL" id="ATBP01000139">
    <property type="protein sequence ID" value="ETR72520.1"/>
    <property type="molecule type" value="Genomic_DNA"/>
</dbReference>
<dbReference type="PROSITE" id="PS51832">
    <property type="entry name" value="HD_GYP"/>
    <property type="match status" value="1"/>
</dbReference>
<dbReference type="SUPFAM" id="SSF55781">
    <property type="entry name" value="GAF domain-like"/>
    <property type="match status" value="1"/>
</dbReference>
<feature type="domain" description="HD-GYP" evidence="1">
    <location>
        <begin position="186"/>
        <end position="406"/>
    </location>
</feature>
<dbReference type="Gene3D" id="3.30.450.40">
    <property type="match status" value="1"/>
</dbReference>
<protein>
    <submittedName>
        <fullName evidence="2">Metal dependent phosphohydrolase</fullName>
    </submittedName>
</protein>
<dbReference type="SMART" id="SM00471">
    <property type="entry name" value="HDc"/>
    <property type="match status" value="1"/>
</dbReference>
<dbReference type="PANTHER" id="PTHR43155:SF2">
    <property type="entry name" value="CYCLIC DI-GMP PHOSPHODIESTERASE PA4108"/>
    <property type="match status" value="1"/>
</dbReference>
<dbReference type="CDD" id="cd00077">
    <property type="entry name" value="HDc"/>
    <property type="match status" value="1"/>
</dbReference>
<comment type="caution">
    <text evidence="2">The sequence shown here is derived from an EMBL/GenBank/DDBJ whole genome shotgun (WGS) entry which is preliminary data.</text>
</comment>
<organism evidence="2 3">
    <name type="scientific">Candidatus Magnetoglobus multicellularis str. Araruama</name>
    <dbReference type="NCBI Taxonomy" id="890399"/>
    <lineage>
        <taxon>Bacteria</taxon>
        <taxon>Pseudomonadati</taxon>
        <taxon>Thermodesulfobacteriota</taxon>
        <taxon>Desulfobacteria</taxon>
        <taxon>Desulfobacterales</taxon>
        <taxon>Desulfobacteraceae</taxon>
        <taxon>Candidatus Magnetoglobus</taxon>
    </lineage>
</organism>
<evidence type="ECO:0000313" key="2">
    <source>
        <dbReference type="EMBL" id="ETR72520.1"/>
    </source>
</evidence>
<dbReference type="GO" id="GO:0016787">
    <property type="term" value="F:hydrolase activity"/>
    <property type="evidence" value="ECO:0007669"/>
    <property type="project" value="UniProtKB-KW"/>
</dbReference>
<evidence type="ECO:0000259" key="1">
    <source>
        <dbReference type="PROSITE" id="PS51832"/>
    </source>
</evidence>
<gene>
    <name evidence="2" type="ORF">OMM_01649</name>
</gene>
<evidence type="ECO:0000313" key="3">
    <source>
        <dbReference type="Proteomes" id="UP000189670"/>
    </source>
</evidence>
<dbReference type="SMART" id="SM00065">
    <property type="entry name" value="GAF"/>
    <property type="match status" value="1"/>
</dbReference>
<name>A0A1V1PCI4_9BACT</name>
<dbReference type="InterPro" id="IPR003607">
    <property type="entry name" value="HD/PDEase_dom"/>
</dbReference>
<dbReference type="Pfam" id="PF01590">
    <property type="entry name" value="GAF"/>
    <property type="match status" value="1"/>
</dbReference>
<accession>A0A1V1PCI4</accession>
<keyword evidence="2" id="KW-0378">Hydrolase</keyword>
<dbReference type="InterPro" id="IPR003018">
    <property type="entry name" value="GAF"/>
</dbReference>
<dbReference type="InterPro" id="IPR029016">
    <property type="entry name" value="GAF-like_dom_sf"/>
</dbReference>
<dbReference type="AlphaFoldDB" id="A0A1V1PCI4"/>
<dbReference type="PANTHER" id="PTHR43155">
    <property type="entry name" value="CYCLIC DI-GMP PHOSPHODIESTERASE PA4108-RELATED"/>
    <property type="match status" value="1"/>
</dbReference>